<dbReference type="AlphaFoldDB" id="A0A829PCC1"/>
<gene>
    <name evidence="1" type="ORF">L829_0924</name>
</gene>
<evidence type="ECO:0000313" key="2">
    <source>
        <dbReference type="Proteomes" id="UP000019854"/>
    </source>
</evidence>
<dbReference type="Proteomes" id="UP000019854">
    <property type="component" value="Unassembled WGS sequence"/>
</dbReference>
<sequence length="89" mass="10135">MARQLLDDPMPKKVAQDWAALGADDGKSPIDRAISGFMKAARRVDDSDYEVAFMDWRERQGRIRGWIDYLEAHRAPDAESLAQKILPFS</sequence>
<organism evidence="1 2">
    <name type="scientific">Mycobacteroides abscessus MAB_030201_1075</name>
    <dbReference type="NCBI Taxonomy" id="1335410"/>
    <lineage>
        <taxon>Bacteria</taxon>
        <taxon>Bacillati</taxon>
        <taxon>Actinomycetota</taxon>
        <taxon>Actinomycetes</taxon>
        <taxon>Mycobacteriales</taxon>
        <taxon>Mycobacteriaceae</taxon>
        <taxon>Mycobacteroides</taxon>
        <taxon>Mycobacteroides abscessus</taxon>
    </lineage>
</organism>
<name>A0A829PCC1_9MYCO</name>
<dbReference type="EMBL" id="JAOX01000001">
    <property type="protein sequence ID" value="ETZ87378.1"/>
    <property type="molecule type" value="Genomic_DNA"/>
</dbReference>
<protein>
    <submittedName>
        <fullName evidence="1">Uncharacterized protein</fullName>
    </submittedName>
</protein>
<reference evidence="1 2" key="1">
    <citation type="submission" date="2014-01" db="EMBL/GenBank/DDBJ databases">
        <authorList>
            <person name="Zelazny A."/>
            <person name="Olivier K."/>
            <person name="Sampaio E.P."/>
            <person name="Holland S.M."/>
            <person name="Tallon L.J."/>
            <person name="Sadzewicz L.K."/>
            <person name="Sengamalay N."/>
            <person name="Fraser C.M."/>
            <person name="Hine E."/>
            <person name="Shefchek K.A."/>
            <person name="Das S.P."/>
            <person name="Shallom S.J."/>
            <person name="Agrawal S."/>
            <person name="Tettelin H."/>
        </authorList>
    </citation>
    <scope>NUCLEOTIDE SEQUENCE [LARGE SCALE GENOMIC DNA]</scope>
    <source>
        <strain evidence="1 2">MAB_030201_1075</strain>
    </source>
</reference>
<evidence type="ECO:0000313" key="1">
    <source>
        <dbReference type="EMBL" id="ETZ87378.1"/>
    </source>
</evidence>
<proteinExistence type="predicted"/>
<comment type="caution">
    <text evidence="1">The sequence shown here is derived from an EMBL/GenBank/DDBJ whole genome shotgun (WGS) entry which is preliminary data.</text>
</comment>
<accession>A0A829PCC1</accession>